<feature type="non-terminal residue" evidence="1">
    <location>
        <position position="93"/>
    </location>
</feature>
<proteinExistence type="predicted"/>
<dbReference type="Proteomes" id="UP000626109">
    <property type="component" value="Unassembled WGS sequence"/>
</dbReference>
<comment type="caution">
    <text evidence="1">The sequence shown here is derived from an EMBL/GenBank/DDBJ whole genome shotgun (WGS) entry which is preliminary data.</text>
</comment>
<feature type="non-terminal residue" evidence="1">
    <location>
        <position position="1"/>
    </location>
</feature>
<organism evidence="1 2">
    <name type="scientific">Polarella glacialis</name>
    <name type="common">Dinoflagellate</name>
    <dbReference type="NCBI Taxonomy" id="89957"/>
    <lineage>
        <taxon>Eukaryota</taxon>
        <taxon>Sar</taxon>
        <taxon>Alveolata</taxon>
        <taxon>Dinophyceae</taxon>
        <taxon>Suessiales</taxon>
        <taxon>Suessiaceae</taxon>
        <taxon>Polarella</taxon>
    </lineage>
</organism>
<dbReference type="AlphaFoldDB" id="A0A813IJ07"/>
<name>A0A813IJ07_POLGL</name>
<evidence type="ECO:0000313" key="1">
    <source>
        <dbReference type="EMBL" id="CAE8651308.1"/>
    </source>
</evidence>
<sequence>DVTLTVALLPLCAVHPFNALRLLRLGAVHSLLSLLSDASSLAPGHGDAANGGRSSAEEPSPAEIAALVLAALAVFAPIRRRMPPLNFPPPIVS</sequence>
<accession>A0A813IJ07</accession>
<reference evidence="1" key="1">
    <citation type="submission" date="2021-02" db="EMBL/GenBank/DDBJ databases">
        <authorList>
            <person name="Dougan E. K."/>
            <person name="Rhodes N."/>
            <person name="Thang M."/>
            <person name="Chan C."/>
        </authorList>
    </citation>
    <scope>NUCLEOTIDE SEQUENCE</scope>
</reference>
<protein>
    <submittedName>
        <fullName evidence="1">Uncharacterized protein</fullName>
    </submittedName>
</protein>
<dbReference type="EMBL" id="CAJNNW010009836">
    <property type="protein sequence ID" value="CAE8651308.1"/>
    <property type="molecule type" value="Genomic_DNA"/>
</dbReference>
<gene>
    <name evidence="1" type="ORF">PGLA2088_LOCUS9009</name>
</gene>
<evidence type="ECO:0000313" key="2">
    <source>
        <dbReference type="Proteomes" id="UP000626109"/>
    </source>
</evidence>